<gene>
    <name evidence="1" type="ORF">TRN7648_03448</name>
</gene>
<evidence type="ECO:0000313" key="1">
    <source>
        <dbReference type="EMBL" id="CUH81398.1"/>
    </source>
</evidence>
<name>A0A0P1GWW5_9RHOB</name>
<dbReference type="OrthoDB" id="1420511at2"/>
<reference evidence="1 2" key="1">
    <citation type="submission" date="2015-09" db="EMBL/GenBank/DDBJ databases">
        <authorList>
            <consortium name="Swine Surveillance"/>
        </authorList>
    </citation>
    <scope>NUCLEOTIDE SEQUENCE [LARGE SCALE GENOMIC DNA]</scope>
    <source>
        <strain evidence="1 2">CECT 7648</strain>
    </source>
</reference>
<organism evidence="1 2">
    <name type="scientific">Tropicibacter naphthalenivorans</name>
    <dbReference type="NCBI Taxonomy" id="441103"/>
    <lineage>
        <taxon>Bacteria</taxon>
        <taxon>Pseudomonadati</taxon>
        <taxon>Pseudomonadota</taxon>
        <taxon>Alphaproteobacteria</taxon>
        <taxon>Rhodobacterales</taxon>
        <taxon>Roseobacteraceae</taxon>
        <taxon>Tropicibacter</taxon>
    </lineage>
</organism>
<dbReference type="RefSeq" id="WP_143595914.1">
    <property type="nucleotide sequence ID" value="NZ_CYSE01000008.1"/>
</dbReference>
<dbReference type="Proteomes" id="UP000054935">
    <property type="component" value="Unassembled WGS sequence"/>
</dbReference>
<keyword evidence="2" id="KW-1185">Reference proteome</keyword>
<sequence>MRKSYGATVWNALREYGVWHPGSDIQLGDFGHIADGCFVREGNICEVLDAKLGETRSSKWDDVFLTSQHGFEVKGEGAAPADGSFEIGFGQKAGVVLAAATVKTKSIVDLDDLNDYIARFSNWKSTFRIVTTVRRCKSYAVFATSKRGGALCFSAPSPILNRFHLGDAGVSGQITINGATGLNLRGSNGAVSVQLHRRARWGSTLKQLETGAQEEPIDRLVPEISPVEPE</sequence>
<evidence type="ECO:0000313" key="2">
    <source>
        <dbReference type="Proteomes" id="UP000054935"/>
    </source>
</evidence>
<dbReference type="EMBL" id="CYSE01000008">
    <property type="protein sequence ID" value="CUH81398.1"/>
    <property type="molecule type" value="Genomic_DNA"/>
</dbReference>
<protein>
    <submittedName>
        <fullName evidence="1">Uncharacterized protein</fullName>
    </submittedName>
</protein>
<accession>A0A0P1GWW5</accession>
<dbReference type="AlphaFoldDB" id="A0A0P1GWW5"/>
<proteinExistence type="predicted"/>